<dbReference type="EMBL" id="PFBQ01000007">
    <property type="protein sequence ID" value="PIR81107.1"/>
    <property type="molecule type" value="Genomic_DNA"/>
</dbReference>
<evidence type="ECO:0000259" key="10">
    <source>
        <dbReference type="PROSITE" id="PS51068"/>
    </source>
</evidence>
<keyword evidence="7" id="KW-0456">Lyase</keyword>
<dbReference type="PANTHER" id="PTHR22993:SF9">
    <property type="entry name" value="FORMAMIDOPYRIMIDINE-DNA GLYCOSYLASE"/>
    <property type="match status" value="1"/>
</dbReference>
<dbReference type="GO" id="GO:0003684">
    <property type="term" value="F:damaged DNA binding"/>
    <property type="evidence" value="ECO:0007669"/>
    <property type="project" value="InterPro"/>
</dbReference>
<evidence type="ECO:0000313" key="12">
    <source>
        <dbReference type="Proteomes" id="UP000229128"/>
    </source>
</evidence>
<evidence type="ECO:0000256" key="7">
    <source>
        <dbReference type="ARBA" id="ARBA00023239"/>
    </source>
</evidence>
<evidence type="ECO:0000256" key="8">
    <source>
        <dbReference type="ARBA" id="ARBA00023268"/>
    </source>
</evidence>
<protein>
    <recommendedName>
        <fullName evidence="10">Formamidopyrimidine-DNA glycosylase catalytic domain-containing protein</fullName>
    </recommendedName>
</protein>
<dbReference type="PANTHER" id="PTHR22993">
    <property type="entry name" value="FORMAMIDOPYRIMIDINE-DNA GLYCOSYLASE"/>
    <property type="match status" value="1"/>
</dbReference>
<sequence length="215" mass="24222">MPELPEVEKLRRDLSHQVINKKIACFKVLDPAAARGDQALFLTATQGSYIKWLDRLGRYLLVKLASGYYLFIYLSTTGQLIYETPAAGPTSPLAKSTRIIIEFENGSKILFNDARGYGYFKILDDQQRKRLLVTLGSDATAKTFTYAAFVQLLRNKRTSLQNFLINDQYLSGIGSDYQAKICLEARVAPEKGIKELSQAEIKRLYKAISKVLKKG</sequence>
<dbReference type="GO" id="GO:0008270">
    <property type="term" value="F:zinc ion binding"/>
    <property type="evidence" value="ECO:0007669"/>
    <property type="project" value="InterPro"/>
</dbReference>
<dbReference type="GO" id="GO:0006284">
    <property type="term" value="P:base-excision repair"/>
    <property type="evidence" value="ECO:0007669"/>
    <property type="project" value="InterPro"/>
</dbReference>
<dbReference type="GO" id="GO:0016829">
    <property type="term" value="F:lyase activity"/>
    <property type="evidence" value="ECO:0007669"/>
    <property type="project" value="UniProtKB-KW"/>
</dbReference>
<accession>A0A2H0U6T1</accession>
<keyword evidence="3" id="KW-0227">DNA damage</keyword>
<dbReference type="AlphaFoldDB" id="A0A2H0U6T1"/>
<name>A0A2H0U6T1_9BACT</name>
<reference evidence="12" key="1">
    <citation type="submission" date="2017-09" db="EMBL/GenBank/DDBJ databases">
        <title>Depth-based differentiation of microbial function through sediment-hosted aquifers and enrichment of novel symbionts in the deep terrestrial subsurface.</title>
        <authorList>
            <person name="Probst A.J."/>
            <person name="Ladd B."/>
            <person name="Jarett J.K."/>
            <person name="Geller-Mcgrath D.E."/>
            <person name="Sieber C.M.K."/>
            <person name="Emerson J.B."/>
            <person name="Anantharaman K."/>
            <person name="Thomas B.C."/>
            <person name="Malmstrom R."/>
            <person name="Stieglmeier M."/>
            <person name="Klingl A."/>
            <person name="Woyke T."/>
            <person name="Ryan C.M."/>
            <person name="Banfield J.F."/>
        </authorList>
    </citation>
    <scope>NUCLEOTIDE SEQUENCE [LARGE SCALE GENOMIC DNA]</scope>
</reference>
<dbReference type="SUPFAM" id="SSF81624">
    <property type="entry name" value="N-terminal domain of MutM-like DNA repair proteins"/>
    <property type="match status" value="1"/>
</dbReference>
<dbReference type="Proteomes" id="UP000229128">
    <property type="component" value="Unassembled WGS sequence"/>
</dbReference>
<dbReference type="GO" id="GO:0003906">
    <property type="term" value="F:DNA-(apurinic or apyrimidinic site) endonuclease activity"/>
    <property type="evidence" value="ECO:0007669"/>
    <property type="project" value="InterPro"/>
</dbReference>
<keyword evidence="4" id="KW-0378">Hydrolase</keyword>
<dbReference type="SMART" id="SM00898">
    <property type="entry name" value="Fapy_DNA_glyco"/>
    <property type="match status" value="1"/>
</dbReference>
<feature type="domain" description="Formamidopyrimidine-DNA glycosylase catalytic" evidence="10">
    <location>
        <begin position="2"/>
        <end position="118"/>
    </location>
</feature>
<dbReference type="InterPro" id="IPR010979">
    <property type="entry name" value="Ribosomal_uS13-like_H2TH"/>
</dbReference>
<evidence type="ECO:0000256" key="3">
    <source>
        <dbReference type="ARBA" id="ARBA00022763"/>
    </source>
</evidence>
<dbReference type="InterPro" id="IPR012319">
    <property type="entry name" value="FPG_cat"/>
</dbReference>
<evidence type="ECO:0000256" key="1">
    <source>
        <dbReference type="ARBA" id="ARBA00001668"/>
    </source>
</evidence>
<dbReference type="Gene3D" id="3.20.190.10">
    <property type="entry name" value="MutM-like, N-terminal"/>
    <property type="match status" value="1"/>
</dbReference>
<feature type="non-terminal residue" evidence="11">
    <location>
        <position position="215"/>
    </location>
</feature>
<dbReference type="InterPro" id="IPR035937">
    <property type="entry name" value="FPG_N"/>
</dbReference>
<keyword evidence="9" id="KW-0326">Glycosidase</keyword>
<dbReference type="SUPFAM" id="SSF46946">
    <property type="entry name" value="S13-like H2TH domain"/>
    <property type="match status" value="1"/>
</dbReference>
<proteinExistence type="inferred from homology"/>
<dbReference type="SMART" id="SM01232">
    <property type="entry name" value="H2TH"/>
    <property type="match status" value="1"/>
</dbReference>
<keyword evidence="6" id="KW-0234">DNA repair</keyword>
<evidence type="ECO:0000313" key="11">
    <source>
        <dbReference type="EMBL" id="PIR81107.1"/>
    </source>
</evidence>
<dbReference type="CDD" id="cd08966">
    <property type="entry name" value="EcFpg-like_N"/>
    <property type="match status" value="1"/>
</dbReference>
<keyword evidence="5" id="KW-0238">DNA-binding</keyword>
<keyword evidence="8" id="KW-0511">Multifunctional enzyme</keyword>
<evidence type="ECO:0000256" key="5">
    <source>
        <dbReference type="ARBA" id="ARBA00023125"/>
    </source>
</evidence>
<dbReference type="Pfam" id="PF06831">
    <property type="entry name" value="H2TH"/>
    <property type="match status" value="1"/>
</dbReference>
<comment type="similarity">
    <text evidence="2">Belongs to the FPG family.</text>
</comment>
<comment type="caution">
    <text evidence="11">The sequence shown here is derived from an EMBL/GenBank/DDBJ whole genome shotgun (WGS) entry which is preliminary data.</text>
</comment>
<organism evidence="11 12">
    <name type="scientific">Candidatus Kuenenbacteria bacterium CG10_big_fil_rev_8_21_14_0_10_39_14</name>
    <dbReference type="NCBI Taxonomy" id="1974619"/>
    <lineage>
        <taxon>Bacteria</taxon>
        <taxon>Candidatus Kueneniibacteriota</taxon>
    </lineage>
</organism>
<evidence type="ECO:0000256" key="9">
    <source>
        <dbReference type="ARBA" id="ARBA00023295"/>
    </source>
</evidence>
<dbReference type="InterPro" id="IPR015886">
    <property type="entry name" value="H2TH_FPG"/>
</dbReference>
<evidence type="ECO:0000256" key="2">
    <source>
        <dbReference type="ARBA" id="ARBA00009409"/>
    </source>
</evidence>
<evidence type="ECO:0000256" key="6">
    <source>
        <dbReference type="ARBA" id="ARBA00023204"/>
    </source>
</evidence>
<comment type="catalytic activity">
    <reaction evidence="1">
        <text>Hydrolysis of DNA containing ring-opened 7-methylguanine residues, releasing 2,6-diamino-4-hydroxy-5-(N-methyl)formamidopyrimidine.</text>
        <dbReference type="EC" id="3.2.2.23"/>
    </reaction>
</comment>
<gene>
    <name evidence="11" type="ORF">COU24_00585</name>
</gene>
<evidence type="ECO:0000256" key="4">
    <source>
        <dbReference type="ARBA" id="ARBA00022801"/>
    </source>
</evidence>
<dbReference type="Gene3D" id="1.10.8.50">
    <property type="match status" value="1"/>
</dbReference>
<dbReference type="Pfam" id="PF01149">
    <property type="entry name" value="Fapy_DNA_glyco"/>
    <property type="match status" value="1"/>
</dbReference>
<dbReference type="PROSITE" id="PS51068">
    <property type="entry name" value="FPG_CAT"/>
    <property type="match status" value="1"/>
</dbReference>
<dbReference type="GO" id="GO:0034039">
    <property type="term" value="F:8-oxo-7,8-dihydroguanine DNA N-glycosylase activity"/>
    <property type="evidence" value="ECO:0007669"/>
    <property type="project" value="TreeGrafter"/>
</dbReference>